<evidence type="ECO:0000313" key="3">
    <source>
        <dbReference type="Ensembl" id="ENSGMOP00000063238.1"/>
    </source>
</evidence>
<feature type="compositionally biased region" description="Polar residues" evidence="1">
    <location>
        <begin position="48"/>
        <end position="58"/>
    </location>
</feature>
<feature type="domain" description="Phosphofurin acidic cluster sorting protein 1/2 C-terminal" evidence="2">
    <location>
        <begin position="77"/>
        <end position="481"/>
    </location>
</feature>
<accession>A0A8C5CMB8</accession>
<feature type="region of interest" description="Disordered" evidence="1">
    <location>
        <begin position="281"/>
        <end position="332"/>
    </location>
</feature>
<dbReference type="Ensembl" id="ENSGMOT00000060449.1">
    <property type="protein sequence ID" value="ENSGMOP00000063238.1"/>
    <property type="gene ID" value="ENSGMOG00000008325.2"/>
</dbReference>
<dbReference type="GeneTree" id="ENSGT00950000183209"/>
<evidence type="ECO:0000256" key="1">
    <source>
        <dbReference type="SAM" id="MobiDB-lite"/>
    </source>
</evidence>
<evidence type="ECO:0000313" key="4">
    <source>
        <dbReference type="Proteomes" id="UP000694546"/>
    </source>
</evidence>
<dbReference type="Pfam" id="PF10254">
    <property type="entry name" value="Pacs-1"/>
    <property type="match status" value="1"/>
</dbReference>
<dbReference type="Proteomes" id="UP000694546">
    <property type="component" value="Chromosome 5"/>
</dbReference>
<dbReference type="PANTHER" id="PTHR13280">
    <property type="entry name" value="PHOSPHOFURIN ACIDIC CLUSTER SORTING PROTEIN"/>
    <property type="match status" value="1"/>
</dbReference>
<keyword evidence="4" id="KW-1185">Reference proteome</keyword>
<feature type="region of interest" description="Disordered" evidence="1">
    <location>
        <begin position="12"/>
        <end position="60"/>
    </location>
</feature>
<dbReference type="GO" id="GO:0072659">
    <property type="term" value="P:protein localization to plasma membrane"/>
    <property type="evidence" value="ECO:0007669"/>
    <property type="project" value="TreeGrafter"/>
</dbReference>
<reference evidence="3" key="1">
    <citation type="submission" date="2025-08" db="UniProtKB">
        <authorList>
            <consortium name="Ensembl"/>
        </authorList>
    </citation>
    <scope>IDENTIFICATION</scope>
</reference>
<dbReference type="PANTHER" id="PTHR13280:SF15">
    <property type="entry name" value="PHOSPHOFURIN ACIDIC CLUSTER SORTING PROTEIN 2"/>
    <property type="match status" value="1"/>
</dbReference>
<evidence type="ECO:0000259" key="2">
    <source>
        <dbReference type="Pfam" id="PF10254"/>
    </source>
</evidence>
<dbReference type="InterPro" id="IPR019381">
    <property type="entry name" value="PACS1/2_C"/>
</dbReference>
<dbReference type="AlphaFoldDB" id="A0A8C5CMB8"/>
<proteinExistence type="predicted"/>
<dbReference type="GO" id="GO:0044325">
    <property type="term" value="F:transmembrane transporter binding"/>
    <property type="evidence" value="ECO:0007669"/>
    <property type="project" value="TreeGrafter"/>
</dbReference>
<organism evidence="3 4">
    <name type="scientific">Gadus morhua</name>
    <name type="common">Atlantic cod</name>
    <dbReference type="NCBI Taxonomy" id="8049"/>
    <lineage>
        <taxon>Eukaryota</taxon>
        <taxon>Metazoa</taxon>
        <taxon>Chordata</taxon>
        <taxon>Craniata</taxon>
        <taxon>Vertebrata</taxon>
        <taxon>Euteleostomi</taxon>
        <taxon>Actinopterygii</taxon>
        <taxon>Neopterygii</taxon>
        <taxon>Teleostei</taxon>
        <taxon>Neoteleostei</taxon>
        <taxon>Acanthomorphata</taxon>
        <taxon>Zeiogadaria</taxon>
        <taxon>Gadariae</taxon>
        <taxon>Gadiformes</taxon>
        <taxon>Gadoidei</taxon>
        <taxon>Gadidae</taxon>
        <taxon>Gadus</taxon>
    </lineage>
</organism>
<feature type="compositionally biased region" description="Polar residues" evidence="1">
    <location>
        <begin position="301"/>
        <end position="311"/>
    </location>
</feature>
<protein>
    <submittedName>
        <fullName evidence="3">Phosphofurin acidic cluster sorting protein 2</fullName>
    </submittedName>
</protein>
<feature type="compositionally biased region" description="Polar residues" evidence="1">
    <location>
        <begin position="14"/>
        <end position="25"/>
    </location>
</feature>
<name>A0A8C5CMB8_GADMO</name>
<sequence length="486" mass="53640">MCSGESCLPHNDMNLDSLSNPSSCPCRQEPKLAGRRGRSTSLKERQPSRPQNERANSLDNERALDTRCHLQIPRKTVYDQLNHILVSDEHLPDSIILVNTSDWQGQYLADVLQNHQLPVVCTCTTADIQAAFNTIVSRIQRFCNCNSQTPVPMKVAVAGPQHYLSAVLRLFVDHLTHKTPDWLGYMRFLIIPLGAHPVSKYLGSIDYRYNSLFQDAAWRELFHKAEAPVVAQESPDVVARVTQYMLGANGAHQLPIAEAMLTYKQKSTLCADSERVVCADGCPPPHPPGDSDDAAPPGSSMLSSTPPQGSPSLKEASPTPPPSSPSVHTSFSAYSCGGPGELMGLQVDYWVAPAERKKDVEKRDASSKNTLKCTFRSLQVSRLPLGGAEGNPSLPTMSMTVVTKEKNKKVMFLPKKSKDKEVESKSQLIEGISRLICTAKQQQTMLRVLIDGVEWNDVKFFQLAAQWSSHVKHFPIGIFGHTKGPY</sequence>
<reference evidence="3" key="2">
    <citation type="submission" date="2025-09" db="UniProtKB">
        <authorList>
            <consortium name="Ensembl"/>
        </authorList>
    </citation>
    <scope>IDENTIFICATION</scope>
</reference>